<dbReference type="OrthoDB" id="5357170at2759"/>
<gene>
    <name evidence="2" type="ORF">P167DRAFT_548391</name>
</gene>
<dbReference type="Proteomes" id="UP000277580">
    <property type="component" value="Unassembled WGS sequence"/>
</dbReference>
<feature type="coiled-coil region" evidence="1">
    <location>
        <begin position="110"/>
        <end position="170"/>
    </location>
</feature>
<protein>
    <submittedName>
        <fullName evidence="2">Uncharacterized protein</fullName>
    </submittedName>
</protein>
<accession>A0A3N4KEM4</accession>
<evidence type="ECO:0000313" key="2">
    <source>
        <dbReference type="EMBL" id="RPB08986.1"/>
    </source>
</evidence>
<organism evidence="2 3">
    <name type="scientific">Morchella conica CCBAS932</name>
    <dbReference type="NCBI Taxonomy" id="1392247"/>
    <lineage>
        <taxon>Eukaryota</taxon>
        <taxon>Fungi</taxon>
        <taxon>Dikarya</taxon>
        <taxon>Ascomycota</taxon>
        <taxon>Pezizomycotina</taxon>
        <taxon>Pezizomycetes</taxon>
        <taxon>Pezizales</taxon>
        <taxon>Morchellaceae</taxon>
        <taxon>Morchella</taxon>
    </lineage>
</organism>
<proteinExistence type="predicted"/>
<dbReference type="AlphaFoldDB" id="A0A3N4KEM4"/>
<evidence type="ECO:0000313" key="3">
    <source>
        <dbReference type="Proteomes" id="UP000277580"/>
    </source>
</evidence>
<sequence>MPKNSKNSSVSPARVTDAPVDLARYLQTLVSPITELQSLLEALPNIVPQLHAHVSTSDELSVKAQRISELEAAVAAFDSVHMKTSEALKIEVDDLRKRLEHEGKHFGSLKSDHDKRLEKIKLEHKQALEKLELSHSVMVEGLEKKHKDQLRDERNELDKVKREMEDVDVKNCGLREKLDLANEKLRLLEGNMACLPDDNIFEEKWKDLARVFHLFCKEHFTNIPETPTNHKLTLQESSYLVNFATALPFPLPTSDAQASALLHLALVQHHISNTLCKNIFRTVVVPSTCPDASTIFESISTVLYRKNPHLESTWRSLTTTALSHTGSKDSLNAKAQDMAAEIINLTYLLIPSGNHDSVHEKLCALFKIAFTTWRPTQRCSARIFATTDLGDDIDAEQWGSQLEQDEFGCASDMDETEQQCNNSKVLCLFPRVYRENRDGEHHVYFPGTALYADSGAYVAGLKEHRVIQNLREELSKKKQAEVGGSGVHGRRSRRLSLSRPLPQPVPAQVLVHKPRIGTGKALDAAGQQQQVLFGCYGGIISSPTSNQLAMVIGDILRTVIIVLHI</sequence>
<name>A0A3N4KEM4_9PEZI</name>
<dbReference type="EMBL" id="ML119156">
    <property type="protein sequence ID" value="RPB08986.1"/>
    <property type="molecule type" value="Genomic_DNA"/>
</dbReference>
<keyword evidence="1" id="KW-0175">Coiled coil</keyword>
<dbReference type="InParanoid" id="A0A3N4KEM4"/>
<reference evidence="2 3" key="1">
    <citation type="journal article" date="2018" name="Nat. Ecol. Evol.">
        <title>Pezizomycetes genomes reveal the molecular basis of ectomycorrhizal truffle lifestyle.</title>
        <authorList>
            <person name="Murat C."/>
            <person name="Payen T."/>
            <person name="Noel B."/>
            <person name="Kuo A."/>
            <person name="Morin E."/>
            <person name="Chen J."/>
            <person name="Kohler A."/>
            <person name="Krizsan K."/>
            <person name="Balestrini R."/>
            <person name="Da Silva C."/>
            <person name="Montanini B."/>
            <person name="Hainaut M."/>
            <person name="Levati E."/>
            <person name="Barry K.W."/>
            <person name="Belfiori B."/>
            <person name="Cichocki N."/>
            <person name="Clum A."/>
            <person name="Dockter R.B."/>
            <person name="Fauchery L."/>
            <person name="Guy J."/>
            <person name="Iotti M."/>
            <person name="Le Tacon F."/>
            <person name="Lindquist E.A."/>
            <person name="Lipzen A."/>
            <person name="Malagnac F."/>
            <person name="Mello A."/>
            <person name="Molinier V."/>
            <person name="Miyauchi S."/>
            <person name="Poulain J."/>
            <person name="Riccioni C."/>
            <person name="Rubini A."/>
            <person name="Sitrit Y."/>
            <person name="Splivallo R."/>
            <person name="Traeger S."/>
            <person name="Wang M."/>
            <person name="Zifcakova L."/>
            <person name="Wipf D."/>
            <person name="Zambonelli A."/>
            <person name="Paolocci F."/>
            <person name="Nowrousian M."/>
            <person name="Ottonello S."/>
            <person name="Baldrian P."/>
            <person name="Spatafora J.W."/>
            <person name="Henrissat B."/>
            <person name="Nagy L.G."/>
            <person name="Aury J.M."/>
            <person name="Wincker P."/>
            <person name="Grigoriev I.V."/>
            <person name="Bonfante P."/>
            <person name="Martin F.M."/>
        </authorList>
    </citation>
    <scope>NUCLEOTIDE SEQUENCE [LARGE SCALE GENOMIC DNA]</scope>
    <source>
        <strain evidence="2 3">CCBAS932</strain>
    </source>
</reference>
<keyword evidence="3" id="KW-1185">Reference proteome</keyword>
<evidence type="ECO:0000256" key="1">
    <source>
        <dbReference type="SAM" id="Coils"/>
    </source>
</evidence>